<feature type="compositionally biased region" description="Acidic residues" evidence="10">
    <location>
        <begin position="1157"/>
        <end position="1186"/>
    </location>
</feature>
<evidence type="ECO:0000256" key="6">
    <source>
        <dbReference type="ARBA" id="ARBA00023069"/>
    </source>
</evidence>
<dbReference type="InterPro" id="IPR055236">
    <property type="entry name" value="EVH1_PP4R3"/>
</dbReference>
<dbReference type="InterPro" id="IPR003903">
    <property type="entry name" value="UIM_dom"/>
</dbReference>
<dbReference type="PANTHER" id="PTHR23318">
    <property type="entry name" value="ATP SYNTHASE GAMMA-RELATED"/>
    <property type="match status" value="1"/>
</dbReference>
<evidence type="ECO:0000256" key="9">
    <source>
        <dbReference type="SAM" id="Coils"/>
    </source>
</evidence>
<feature type="compositionally biased region" description="Low complexity" evidence="10">
    <location>
        <begin position="1200"/>
        <end position="1210"/>
    </location>
</feature>
<dbReference type="Gene3D" id="1.20.1520.10">
    <property type="entry name" value="ADP-ribosylation factor-like 2-binding protein, domain"/>
    <property type="match status" value="1"/>
</dbReference>
<feature type="region of interest" description="Disordered" evidence="10">
    <location>
        <begin position="231"/>
        <end position="252"/>
    </location>
</feature>
<dbReference type="Gene3D" id="2.30.29.30">
    <property type="entry name" value="Pleckstrin-homology domain (PH domain)/Phosphotyrosine-binding domain (PTB)"/>
    <property type="match status" value="1"/>
</dbReference>
<dbReference type="InterPro" id="IPR006887">
    <property type="entry name" value="P4R3-like_central_dom"/>
</dbReference>
<dbReference type="Pfam" id="PF22972">
    <property type="entry name" value="EVH1_PP4R3"/>
    <property type="match status" value="1"/>
</dbReference>
<feature type="coiled-coil region" evidence="9">
    <location>
        <begin position="176"/>
        <end position="228"/>
    </location>
</feature>
<keyword evidence="9" id="KW-0175">Coiled coil</keyword>
<protein>
    <recommendedName>
        <fullName evidence="16">Cilia- and flagella-associated protein 36</fullName>
    </recommendedName>
</protein>
<dbReference type="GO" id="GO:0006974">
    <property type="term" value="P:DNA damage response"/>
    <property type="evidence" value="ECO:0007669"/>
    <property type="project" value="TreeGrafter"/>
</dbReference>
<keyword evidence="15" id="KW-1185">Reference proteome</keyword>
<dbReference type="InterPro" id="IPR023379">
    <property type="entry name" value="BART_dom"/>
</dbReference>
<dbReference type="Pfam" id="PF11527">
    <property type="entry name" value="ARL2_Bind_BART"/>
    <property type="match status" value="1"/>
</dbReference>
<dbReference type="InterPro" id="IPR011993">
    <property type="entry name" value="PH-like_dom_sf"/>
</dbReference>
<gene>
    <name evidence="14" type="ORF">Pcinc_024948</name>
</gene>
<comment type="caution">
    <text evidence="14">The sequence shown here is derived from an EMBL/GenBank/DDBJ whole genome shotgun (WGS) entry which is preliminary data.</text>
</comment>
<evidence type="ECO:0000256" key="2">
    <source>
        <dbReference type="ARBA" id="ARBA00004138"/>
    </source>
</evidence>
<dbReference type="Pfam" id="PF04802">
    <property type="entry name" value="PP4R3"/>
    <property type="match status" value="1"/>
</dbReference>
<keyword evidence="8" id="KW-0966">Cell projection</keyword>
<dbReference type="InterPro" id="IPR042541">
    <property type="entry name" value="BART_sf"/>
</dbReference>
<feature type="compositionally biased region" description="Gly residues" evidence="10">
    <location>
        <begin position="1096"/>
        <end position="1116"/>
    </location>
</feature>
<evidence type="ECO:0000256" key="8">
    <source>
        <dbReference type="ARBA" id="ARBA00023273"/>
    </source>
</evidence>
<evidence type="ECO:0000256" key="7">
    <source>
        <dbReference type="ARBA" id="ARBA00023242"/>
    </source>
</evidence>
<feature type="domain" description="BART" evidence="12">
    <location>
        <begin position="6"/>
        <end position="140"/>
    </location>
</feature>
<keyword evidence="6" id="KW-0969">Cilium</keyword>
<dbReference type="GO" id="GO:0030289">
    <property type="term" value="C:protein phosphatase 4 complex"/>
    <property type="evidence" value="ECO:0007669"/>
    <property type="project" value="TreeGrafter"/>
</dbReference>
<dbReference type="SMART" id="SM00726">
    <property type="entry name" value="UIM"/>
    <property type="match status" value="2"/>
</dbReference>
<dbReference type="InterPro" id="IPR016024">
    <property type="entry name" value="ARM-type_fold"/>
</dbReference>
<accession>A0AAE1KCS0</accession>
<evidence type="ECO:0000259" key="12">
    <source>
        <dbReference type="Pfam" id="PF11527"/>
    </source>
</evidence>
<comment type="similarity">
    <text evidence="4">Belongs to the SMEK family.</text>
</comment>
<evidence type="ECO:0000256" key="10">
    <source>
        <dbReference type="SAM" id="MobiDB-lite"/>
    </source>
</evidence>
<evidence type="ECO:0000313" key="15">
    <source>
        <dbReference type="Proteomes" id="UP001286313"/>
    </source>
</evidence>
<dbReference type="EMBL" id="JAWQEG010002788">
    <property type="protein sequence ID" value="KAK3869766.1"/>
    <property type="molecule type" value="Genomic_DNA"/>
</dbReference>
<evidence type="ECO:0000256" key="5">
    <source>
        <dbReference type="ARBA" id="ARBA00022490"/>
    </source>
</evidence>
<feature type="compositionally biased region" description="Gly residues" evidence="10">
    <location>
        <begin position="1189"/>
        <end position="1199"/>
    </location>
</feature>
<evidence type="ECO:0000313" key="14">
    <source>
        <dbReference type="EMBL" id="KAK3869767.1"/>
    </source>
</evidence>
<dbReference type="PANTHER" id="PTHR23318:SF0">
    <property type="entry name" value="SERINE_THREONINE-PROTEIN PHOSPHATASE 4 REGULATORY SUBUNIT 3"/>
    <property type="match status" value="1"/>
</dbReference>
<sequence>MAEDDNAWVLDSLVNFLRGPVWHVPIMTFIEHKSLTFEECEDEEEKEKRKEDETKIHQEYKTLVDFMLGSYMEDMGISPEQFESACGKAAINTPFHQFESACGKAAINTPFHQTLFEQVWAADDFQVFRRMMIQKNLELQLQTLEILQQRYGIVPESCTPAGGLPTNEQDLMNEVIKKSLEEHEALEGNLDTETKDMEKAIAESSEENRRIETQMAKEQEMLERALKMSLSEEGGGGEDTKMDKPSAPPFMAASTIDPEEVKRRQEYLKRQRDRLLALKQKERERQLATYEQTNNTANERPKSATAARKGFIGLSGGLTCSVLGITGDLIAWPPSPAPLILGWWECGGEAVMADRMARRRVKLYALNADRQWDDRGTGHVTSSYVERLKGMSLLVRAESDGSLLLESRIQADTAYQKQQGTLIVWSEGENFDLALSFQEKVGCDEIWEKICQVQGKDPSVDITQEIVEESEDERFDDVSDSNPWVELPPCDISRLEDINEVISNCLHSPMRREKLAIALENEGYVKKLVSVFHTCEDLDNTDGLHLLYEIFKNIFLLNKNALFEIMFADDTIFDVVGCLEYDPTSPYPKRHRQYLKSIAKFKEVIPIENSELLSKIHQTYRVQYIQDVVLPTPAVFEENMLSTLSSFIFFNKVEIVSLIQVEIVSLIQEDERFLSELFQQLGDDDVPTDKRRDLVLFLKEFCTFSQTLQPTSREAFFKTLSSLGVLSALETTLGLEDSVIKSASIDILSYIVEFSPSMVREYMMQQPHKAEEEQYLLNIIIEQMVVDSDPEMGGAVQLMGILRILIDPENMMATVTKSERSDFLNFLYKHSMHYLVAPLLSNTVGEEVGREDYSSAQLLALILELLAFCVEHHTYHIKNYIVQRDLLNRILVLMKSKHTFLVLSALRFMRKIVGLRDDFYNRHIVNSNLFAPVVDAFVRNNGRYNLLDSAIIEMFEYIKVEDIKSLWVSVVEKFGEVLSRVDYVQTFHALRLRYQQHQDRLKDRDRPTSLDGMGGVVRGGGGGGGGAGRYRRDVRDLEEEEEMWFNNEEEEMEESDTSPPLSILPPTAREPGFICATMSGLGSEKPEKEAATPLPSGGGGGGGGGGLGLLPGGGGNNNNNNNNNGMAAVGGGGGGGGGGAPTTPQARRKVSLVAYEENSDEEEEEEEEEDIGEEDQEEEEEEEEDEGGRGGSGRGGGEEGNSNNNESGGSVSPPLAKRPRFNFFIFKSCMT</sequence>
<evidence type="ECO:0000259" key="13">
    <source>
        <dbReference type="Pfam" id="PF22972"/>
    </source>
</evidence>
<feature type="compositionally biased region" description="Low complexity" evidence="10">
    <location>
        <begin position="1117"/>
        <end position="1127"/>
    </location>
</feature>
<feature type="compositionally biased region" description="Gly residues" evidence="10">
    <location>
        <begin position="1012"/>
        <end position="1028"/>
    </location>
</feature>
<dbReference type="Proteomes" id="UP001286313">
    <property type="component" value="Unassembled WGS sequence"/>
</dbReference>
<keyword evidence="5" id="KW-0963">Cytoplasm</keyword>
<reference evidence="14" key="1">
    <citation type="submission" date="2023-10" db="EMBL/GenBank/DDBJ databases">
        <title>Genome assemblies of two species of porcelain crab, Petrolisthes cinctipes and Petrolisthes manimaculis (Anomura: Porcellanidae).</title>
        <authorList>
            <person name="Angst P."/>
        </authorList>
    </citation>
    <scope>NUCLEOTIDE SEQUENCE</scope>
    <source>
        <strain evidence="14">PB745_01</strain>
        <tissue evidence="14">Gill</tissue>
    </source>
</reference>
<evidence type="ECO:0000256" key="3">
    <source>
        <dbReference type="ARBA" id="ARBA00004496"/>
    </source>
</evidence>
<dbReference type="SUPFAM" id="SSF50729">
    <property type="entry name" value="PH domain-like"/>
    <property type="match status" value="1"/>
</dbReference>
<feature type="domain" description="Serine/threonine-protein phosphatase 4 regulatory subunit 3-like central" evidence="11">
    <location>
        <begin position="497"/>
        <end position="996"/>
    </location>
</feature>
<feature type="domain" description="PP4R3 EVH1-like" evidence="13">
    <location>
        <begin position="358"/>
        <end position="454"/>
    </location>
</feature>
<comment type="subcellular location">
    <subcellularLocation>
        <location evidence="2">Cell projection</location>
        <location evidence="2">Cilium</location>
    </subcellularLocation>
    <subcellularLocation>
        <location evidence="3">Cytoplasm</location>
    </subcellularLocation>
    <subcellularLocation>
        <location evidence="1">Nucleus</location>
    </subcellularLocation>
</comment>
<feature type="compositionally biased region" description="Gly residues" evidence="10">
    <location>
        <begin position="1128"/>
        <end position="1140"/>
    </location>
</feature>
<dbReference type="GO" id="GO:0005654">
    <property type="term" value="C:nucleoplasm"/>
    <property type="evidence" value="ECO:0007669"/>
    <property type="project" value="TreeGrafter"/>
</dbReference>
<feature type="region of interest" description="Disordered" evidence="10">
    <location>
        <begin position="1077"/>
        <end position="1222"/>
    </location>
</feature>
<proteinExistence type="inferred from homology"/>
<dbReference type="PROSITE" id="PS50330">
    <property type="entry name" value="UIM"/>
    <property type="match status" value="1"/>
</dbReference>
<dbReference type="AlphaFoldDB" id="A0AAE1KCS0"/>
<dbReference type="GO" id="GO:0005737">
    <property type="term" value="C:cytoplasm"/>
    <property type="evidence" value="ECO:0007669"/>
    <property type="project" value="UniProtKB-SubCell"/>
</dbReference>
<feature type="region of interest" description="Disordered" evidence="10">
    <location>
        <begin position="1001"/>
        <end position="1035"/>
    </location>
</feature>
<dbReference type="EMBL" id="JAWQEG010002788">
    <property type="protein sequence ID" value="KAK3869767.1"/>
    <property type="molecule type" value="Genomic_DNA"/>
</dbReference>
<organism evidence="14 15">
    <name type="scientific">Petrolisthes cinctipes</name>
    <name type="common">Flat porcelain crab</name>
    <dbReference type="NCBI Taxonomy" id="88211"/>
    <lineage>
        <taxon>Eukaryota</taxon>
        <taxon>Metazoa</taxon>
        <taxon>Ecdysozoa</taxon>
        <taxon>Arthropoda</taxon>
        <taxon>Crustacea</taxon>
        <taxon>Multicrustacea</taxon>
        <taxon>Malacostraca</taxon>
        <taxon>Eumalacostraca</taxon>
        <taxon>Eucarida</taxon>
        <taxon>Decapoda</taxon>
        <taxon>Pleocyemata</taxon>
        <taxon>Anomura</taxon>
        <taxon>Galatheoidea</taxon>
        <taxon>Porcellanidae</taxon>
        <taxon>Petrolisthes</taxon>
    </lineage>
</organism>
<dbReference type="GO" id="GO:0005929">
    <property type="term" value="C:cilium"/>
    <property type="evidence" value="ECO:0007669"/>
    <property type="project" value="UniProtKB-SubCell"/>
</dbReference>
<dbReference type="GO" id="GO:0072542">
    <property type="term" value="F:protein phosphatase activator activity"/>
    <property type="evidence" value="ECO:0007669"/>
    <property type="project" value="TreeGrafter"/>
</dbReference>
<dbReference type="FunFam" id="2.30.29.30:FF:000051">
    <property type="entry name" value="Serine/threonine-protein phosphatase 4 regulatory subunit 3B"/>
    <property type="match status" value="1"/>
</dbReference>
<evidence type="ECO:0000256" key="1">
    <source>
        <dbReference type="ARBA" id="ARBA00004123"/>
    </source>
</evidence>
<dbReference type="SUPFAM" id="SSF48371">
    <property type="entry name" value="ARM repeat"/>
    <property type="match status" value="1"/>
</dbReference>
<evidence type="ECO:0000256" key="4">
    <source>
        <dbReference type="ARBA" id="ARBA00008809"/>
    </source>
</evidence>
<name>A0AAE1KCS0_PETCI</name>
<dbReference type="InterPro" id="IPR051137">
    <property type="entry name" value="PP4R3-like"/>
</dbReference>
<keyword evidence="7" id="KW-0539">Nucleus</keyword>
<evidence type="ECO:0008006" key="16">
    <source>
        <dbReference type="Google" id="ProtNLM"/>
    </source>
</evidence>
<evidence type="ECO:0000259" key="11">
    <source>
        <dbReference type="Pfam" id="PF04802"/>
    </source>
</evidence>